<keyword evidence="2" id="KW-0472">Membrane</keyword>
<feature type="region of interest" description="Disordered" evidence="1">
    <location>
        <begin position="406"/>
        <end position="442"/>
    </location>
</feature>
<proteinExistence type="predicted"/>
<evidence type="ECO:0000256" key="1">
    <source>
        <dbReference type="SAM" id="MobiDB-lite"/>
    </source>
</evidence>
<dbReference type="EMBL" id="HBIX01014227">
    <property type="protein sequence ID" value="CAE0717687.1"/>
    <property type="molecule type" value="Transcribed_RNA"/>
</dbReference>
<keyword evidence="2" id="KW-1133">Transmembrane helix</keyword>
<reference evidence="3" key="1">
    <citation type="submission" date="2021-01" db="EMBL/GenBank/DDBJ databases">
        <authorList>
            <person name="Corre E."/>
            <person name="Pelletier E."/>
            <person name="Niang G."/>
            <person name="Scheremetjew M."/>
            <person name="Finn R."/>
            <person name="Kale V."/>
            <person name="Holt S."/>
            <person name="Cochrane G."/>
            <person name="Meng A."/>
            <person name="Brown T."/>
            <person name="Cohen L."/>
        </authorList>
    </citation>
    <scope>NUCLEOTIDE SEQUENCE</scope>
    <source>
        <strain evidence="3">10249 10 AB</strain>
    </source>
</reference>
<name>A0A7S4EJ99_9STRA</name>
<feature type="region of interest" description="Disordered" evidence="1">
    <location>
        <begin position="134"/>
        <end position="156"/>
    </location>
</feature>
<accession>A0A7S4EJ99</accession>
<evidence type="ECO:0000313" key="3">
    <source>
        <dbReference type="EMBL" id="CAE0717687.1"/>
    </source>
</evidence>
<organism evidence="3">
    <name type="scientific">Pseudo-nitzschia australis</name>
    <dbReference type="NCBI Taxonomy" id="44445"/>
    <lineage>
        <taxon>Eukaryota</taxon>
        <taxon>Sar</taxon>
        <taxon>Stramenopiles</taxon>
        <taxon>Ochrophyta</taxon>
        <taxon>Bacillariophyta</taxon>
        <taxon>Bacillariophyceae</taxon>
        <taxon>Bacillariophycidae</taxon>
        <taxon>Bacillariales</taxon>
        <taxon>Bacillariaceae</taxon>
        <taxon>Pseudo-nitzschia</taxon>
    </lineage>
</organism>
<dbReference type="AlphaFoldDB" id="A0A7S4EJ99"/>
<protein>
    <submittedName>
        <fullName evidence="3">Uncharacterized protein</fullName>
    </submittedName>
</protein>
<sequence>MATTKGNGDAFAAGIANAKAYAKAKVMTIKRARSRVESVPVGLSSPTSTSGSLNNRRPRLRRCPTQQQSRNWLLPATCWCCFLSAVSLLSVVRVVSVSSSNWNNGSNSNGQRFGLFGSGFLLGAEARTRTTFLASKKRKRNKNTNKNTINSDKDSDKDSESLLLLLDELDSFVRDAISYLVRISHTHAQDAAFPGRFTYLTDLRHKLDPTLRDSFWNLPNNHQSDYNLLRHNGAIYALSQAYARNQERLAARFGGATALAKVDQKLELEKLQTDIRTTMERAISYLRDNALLPVPNHGDWLAAWERTELNDPHSEPNTAKLGGAGLAMIALGKMESMAPNSVSLERELRKMGAFVESLQDANDGSFSCKYEWTTGPNSEWTSLYYPGEAALGLVTLAELELELEEGGNGKAGTTTSTDMEHEHQRLQNPGSSSGADAAPEQHSRRWIRVATKALLYLEKLRRDQSLDEIEPDHWALLATAKLLPILDRQRKALDGNEKKQADIEYWLVYNQGLRVATSIVADHTTEGLRQHQGCFTYDYRTCATSTRLEGLLAALTFVQESELFLGGNTEDASRTDKGDATELLRDRIERDVEMGIRFLLKAQQKSDRNNMRGAVPGKYTGKRPVLSTKYNRAGRIAHDDQEGSEDDDEDYYIAEVRVDYVQHSMSAVMAYESYLLNKTQQKRKRFHEKIHEKVHNIADPILHHVRKKIDTATRSSTFVNYAILVAVGFLILVMVGLAYCPASLLPFSRRYPRRPRLHKRED</sequence>
<gene>
    <name evidence="3" type="ORF">PAUS00366_LOCUS10439</name>
</gene>
<keyword evidence="2" id="KW-0812">Transmembrane</keyword>
<evidence type="ECO:0000256" key="2">
    <source>
        <dbReference type="SAM" id="Phobius"/>
    </source>
</evidence>
<feature type="transmembrane region" description="Helical" evidence="2">
    <location>
        <begin position="721"/>
        <end position="747"/>
    </location>
</feature>